<evidence type="ECO:0000256" key="1">
    <source>
        <dbReference type="ARBA" id="ARBA00022722"/>
    </source>
</evidence>
<evidence type="ECO:0000256" key="5">
    <source>
        <dbReference type="ARBA" id="ARBA00023204"/>
    </source>
</evidence>
<organism evidence="7 8">
    <name type="scientific">Arthrobacter ginkgonis</name>
    <dbReference type="NCBI Taxonomy" id="1630594"/>
    <lineage>
        <taxon>Bacteria</taxon>
        <taxon>Bacillati</taxon>
        <taxon>Actinomycetota</taxon>
        <taxon>Actinomycetes</taxon>
        <taxon>Micrococcales</taxon>
        <taxon>Micrococcaceae</taxon>
        <taxon>Arthrobacter</taxon>
    </lineage>
</organism>
<protein>
    <submittedName>
        <fullName evidence="7">Very short patch repair endonuclease</fullName>
    </submittedName>
</protein>
<keyword evidence="8" id="KW-1185">Reference proteome</keyword>
<evidence type="ECO:0000313" key="8">
    <source>
        <dbReference type="Proteomes" id="UP001500752"/>
    </source>
</evidence>
<evidence type="ECO:0000256" key="2">
    <source>
        <dbReference type="ARBA" id="ARBA00022759"/>
    </source>
</evidence>
<dbReference type="NCBIfam" id="TIGR00632">
    <property type="entry name" value="vsr"/>
    <property type="match status" value="1"/>
</dbReference>
<dbReference type="InterPro" id="IPR011335">
    <property type="entry name" value="Restrct_endonuc-II-like"/>
</dbReference>
<dbReference type="Pfam" id="PF03852">
    <property type="entry name" value="Vsr"/>
    <property type="match status" value="2"/>
</dbReference>
<dbReference type="SUPFAM" id="SSF52980">
    <property type="entry name" value="Restriction endonuclease-like"/>
    <property type="match status" value="1"/>
</dbReference>
<proteinExistence type="inferred from homology"/>
<dbReference type="GO" id="GO:0004519">
    <property type="term" value="F:endonuclease activity"/>
    <property type="evidence" value="ECO:0007669"/>
    <property type="project" value="UniProtKB-KW"/>
</dbReference>
<evidence type="ECO:0000313" key="7">
    <source>
        <dbReference type="EMBL" id="GAA3701173.1"/>
    </source>
</evidence>
<keyword evidence="3" id="KW-0227">DNA damage</keyword>
<dbReference type="RefSeq" id="WP_345153986.1">
    <property type="nucleotide sequence ID" value="NZ_BAABEO010000034.1"/>
</dbReference>
<evidence type="ECO:0000256" key="4">
    <source>
        <dbReference type="ARBA" id="ARBA00022801"/>
    </source>
</evidence>
<keyword evidence="4" id="KW-0378">Hydrolase</keyword>
<dbReference type="InterPro" id="IPR004603">
    <property type="entry name" value="DNA_mismatch_endonuc_vsr"/>
</dbReference>
<dbReference type="Gene3D" id="3.40.960.10">
    <property type="entry name" value="VSR Endonuclease"/>
    <property type="match status" value="1"/>
</dbReference>
<sequence length="154" mass="16994">MDRLTPEQRSALMSRIRSKDTGPELRVRRIAHAAGYRYRLHGKVSRAEARRAPGGKLPGGKLPGRPDLVFAGSRKAVFVNGCFWHMHDCPAGRVAPASNAEFWSAKREATMARDARNAGALEAMGWSVLTLWECQLKDPEQVLDRLDAFLGAPA</sequence>
<evidence type="ECO:0000256" key="6">
    <source>
        <dbReference type="ARBA" id="ARBA00029466"/>
    </source>
</evidence>
<keyword evidence="2 7" id="KW-0255">Endonuclease</keyword>
<comment type="similarity">
    <text evidence="6">Belongs to the Vsr family.</text>
</comment>
<dbReference type="Proteomes" id="UP001500752">
    <property type="component" value="Unassembled WGS sequence"/>
</dbReference>
<dbReference type="EMBL" id="BAABEO010000034">
    <property type="protein sequence ID" value="GAA3701173.1"/>
    <property type="molecule type" value="Genomic_DNA"/>
</dbReference>
<evidence type="ECO:0000256" key="3">
    <source>
        <dbReference type="ARBA" id="ARBA00022763"/>
    </source>
</evidence>
<keyword evidence="1" id="KW-0540">Nuclease</keyword>
<reference evidence="8" key="1">
    <citation type="journal article" date="2019" name="Int. J. Syst. Evol. Microbiol.">
        <title>The Global Catalogue of Microorganisms (GCM) 10K type strain sequencing project: providing services to taxonomists for standard genome sequencing and annotation.</title>
        <authorList>
            <consortium name="The Broad Institute Genomics Platform"/>
            <consortium name="The Broad Institute Genome Sequencing Center for Infectious Disease"/>
            <person name="Wu L."/>
            <person name="Ma J."/>
        </authorList>
    </citation>
    <scope>NUCLEOTIDE SEQUENCE [LARGE SCALE GENOMIC DNA]</scope>
    <source>
        <strain evidence="8">JCM 30742</strain>
    </source>
</reference>
<gene>
    <name evidence="7" type="ORF">GCM10023081_42030</name>
</gene>
<accession>A0ABP7D8V5</accession>
<name>A0ABP7D8V5_9MICC</name>
<dbReference type="CDD" id="cd00221">
    <property type="entry name" value="Vsr"/>
    <property type="match status" value="1"/>
</dbReference>
<comment type="caution">
    <text evidence="7">The sequence shown here is derived from an EMBL/GenBank/DDBJ whole genome shotgun (WGS) entry which is preliminary data.</text>
</comment>
<keyword evidence="5" id="KW-0234">DNA repair</keyword>